<dbReference type="HOGENOM" id="CLU_177080_1_0_11"/>
<name>A0A0D4BVM7_9MICC</name>
<dbReference type="KEGG" id="ari:UM93_00250"/>
<organism evidence="1 2">
    <name type="scientific">Psychromicrobium lacuslunae</name>
    <dbReference type="NCBI Taxonomy" id="1618207"/>
    <lineage>
        <taxon>Bacteria</taxon>
        <taxon>Bacillati</taxon>
        <taxon>Actinomycetota</taxon>
        <taxon>Actinomycetes</taxon>
        <taxon>Micrococcales</taxon>
        <taxon>Micrococcaceae</taxon>
        <taxon>Psychromicrobium</taxon>
    </lineage>
</organism>
<dbReference type="PATRIC" id="fig|1618207.4.peg.53"/>
<evidence type="ECO:0000313" key="1">
    <source>
        <dbReference type="EMBL" id="AJT40374.1"/>
    </source>
</evidence>
<protein>
    <submittedName>
        <fullName evidence="1">Uncharacterized protein</fullName>
    </submittedName>
</protein>
<dbReference type="STRING" id="1618207.UM93_00250"/>
<accession>A0A0D4BVM7</accession>
<dbReference type="AlphaFoldDB" id="A0A0D4BVM7"/>
<proteinExistence type="predicted"/>
<sequence length="86" mass="9361">MPAEVFSTVLKVAPGGIMTDEVGVITGEVEIESSLDDTAPSPRAVARCRYDQANEWYSITDAARSLDSAEQLQDFHQTLVEKFQAG</sequence>
<evidence type="ECO:0000313" key="2">
    <source>
        <dbReference type="Proteomes" id="UP000061839"/>
    </source>
</evidence>
<gene>
    <name evidence="1" type="ORF">UM93_00250</name>
</gene>
<reference evidence="1 2" key="1">
    <citation type="journal article" date="2015" name="Genome Announc.">
        <title>Complete Genome Sequencing of Protease-Producing Novel Arthrobacter sp. Strain IHBB 11108 Using PacBio Single-Molecule Real-Time Sequencing Technology.</title>
        <authorList>
            <person name="Kiran S."/>
            <person name="Swarnkar M.K."/>
            <person name="Pal M."/>
            <person name="Thakur R."/>
            <person name="Tewari R."/>
            <person name="Singh A.K."/>
            <person name="Gulati A."/>
        </authorList>
    </citation>
    <scope>NUCLEOTIDE SEQUENCE [LARGE SCALE GENOMIC DNA]</scope>
    <source>
        <strain evidence="1 2">IHBB 11108</strain>
    </source>
</reference>
<keyword evidence="2" id="KW-1185">Reference proteome</keyword>
<dbReference type="RefSeq" id="WP_045072943.1">
    <property type="nucleotide sequence ID" value="NZ_CP011005.1"/>
</dbReference>
<dbReference type="EMBL" id="CP011005">
    <property type="protein sequence ID" value="AJT40374.1"/>
    <property type="molecule type" value="Genomic_DNA"/>
</dbReference>
<dbReference type="Proteomes" id="UP000061839">
    <property type="component" value="Chromosome"/>
</dbReference>